<dbReference type="GO" id="GO:0008970">
    <property type="term" value="F:phospholipase A1 activity"/>
    <property type="evidence" value="ECO:0007669"/>
    <property type="project" value="UniProtKB-EC"/>
</dbReference>
<keyword evidence="18" id="KW-0998">Cell outer membrane</keyword>
<evidence type="ECO:0000256" key="8">
    <source>
        <dbReference type="ARBA" id="ARBA00013278"/>
    </source>
</evidence>
<evidence type="ECO:0000256" key="4">
    <source>
        <dbReference type="ARBA" id="ARBA00004571"/>
    </source>
</evidence>
<evidence type="ECO:0000256" key="2">
    <source>
        <dbReference type="ARBA" id="ARBA00001604"/>
    </source>
</evidence>
<dbReference type="GO" id="GO:0005509">
    <property type="term" value="F:calcium ion binding"/>
    <property type="evidence" value="ECO:0007669"/>
    <property type="project" value="TreeGrafter"/>
</dbReference>
<evidence type="ECO:0000256" key="18">
    <source>
        <dbReference type="ARBA" id="ARBA00023237"/>
    </source>
</evidence>
<dbReference type="PRINTS" id="PR01486">
    <property type="entry name" value="PHPHLIPASEA1"/>
</dbReference>
<keyword evidence="17" id="KW-0472">Membrane</keyword>
<evidence type="ECO:0000256" key="19">
    <source>
        <dbReference type="ARBA" id="ARBA00032375"/>
    </source>
</evidence>
<evidence type="ECO:0000256" key="16">
    <source>
        <dbReference type="ARBA" id="ARBA00023098"/>
    </source>
</evidence>
<name>A0A0F9C8Z2_9ZZZZ</name>
<keyword evidence="11" id="KW-0479">Metal-binding</keyword>
<keyword evidence="12" id="KW-0732">Signal</keyword>
<dbReference type="Pfam" id="PF02253">
    <property type="entry name" value="PLA1"/>
    <property type="match status" value="1"/>
</dbReference>
<keyword evidence="9" id="KW-1134">Transmembrane beta strand</keyword>
<dbReference type="EC" id="3.1.1.32" evidence="7"/>
<evidence type="ECO:0000256" key="9">
    <source>
        <dbReference type="ARBA" id="ARBA00022452"/>
    </source>
</evidence>
<accession>A0A0F9C8Z2</accession>
<dbReference type="GO" id="GO:0004623">
    <property type="term" value="F:phospholipase A2 activity"/>
    <property type="evidence" value="ECO:0007669"/>
    <property type="project" value="UniProtKB-EC"/>
</dbReference>
<sequence>FAVSQPLSVLIQVLLFEPEVFFSFRSKLDIPGFKDQVSSFGVNHQSNGRMEPLSRSWWRLFAKFVFERDKLVLFIKPWYRIPEGDEDDNPDIQNYLGYGEIGGAYYLNKHVLSFMVRNNLQSDNHGAVQLDWSFPLQNRVNGYIQYFYGYGESLVDYDHKVQRIGLGILLANWL</sequence>
<keyword evidence="10" id="KW-0812">Transmembrane</keyword>
<comment type="catalytic activity">
    <reaction evidence="1">
        <text>a 1,2-diacyl-sn-glycero-3-phosphocholine + H2O = a 2-acyl-sn-glycero-3-phosphocholine + a fatty acid + H(+)</text>
        <dbReference type="Rhea" id="RHEA:18689"/>
        <dbReference type="ChEBI" id="CHEBI:15377"/>
        <dbReference type="ChEBI" id="CHEBI:15378"/>
        <dbReference type="ChEBI" id="CHEBI:28868"/>
        <dbReference type="ChEBI" id="CHEBI:57643"/>
        <dbReference type="ChEBI" id="CHEBI:57875"/>
        <dbReference type="EC" id="3.1.1.32"/>
    </reaction>
</comment>
<dbReference type="InterPro" id="IPR003187">
    <property type="entry name" value="PLipase_A1"/>
</dbReference>
<evidence type="ECO:0000256" key="1">
    <source>
        <dbReference type="ARBA" id="ARBA00000111"/>
    </source>
</evidence>
<evidence type="ECO:0000256" key="6">
    <source>
        <dbReference type="ARBA" id="ARBA00011702"/>
    </source>
</evidence>
<reference evidence="20" key="1">
    <citation type="journal article" date="2015" name="Nature">
        <title>Complex archaea that bridge the gap between prokaryotes and eukaryotes.</title>
        <authorList>
            <person name="Spang A."/>
            <person name="Saw J.H."/>
            <person name="Jorgensen S.L."/>
            <person name="Zaremba-Niedzwiedzka K."/>
            <person name="Martijn J."/>
            <person name="Lind A.E."/>
            <person name="van Eijk R."/>
            <person name="Schleper C."/>
            <person name="Guy L."/>
            <person name="Ettema T.J."/>
        </authorList>
    </citation>
    <scope>NUCLEOTIDE SEQUENCE</scope>
</reference>
<keyword evidence="14" id="KW-0106">Calcium</keyword>
<keyword evidence="16" id="KW-0443">Lipid metabolism</keyword>
<dbReference type="GO" id="GO:0016042">
    <property type="term" value="P:lipid catabolic process"/>
    <property type="evidence" value="ECO:0007669"/>
    <property type="project" value="UniProtKB-KW"/>
</dbReference>
<dbReference type="Gene3D" id="2.40.230.10">
    <property type="entry name" value="Phospholipase A1"/>
    <property type="match status" value="1"/>
</dbReference>
<keyword evidence="13" id="KW-0378">Hydrolase</keyword>
<comment type="cofactor">
    <cofactor evidence="3">
        <name>Ca(2+)</name>
        <dbReference type="ChEBI" id="CHEBI:29108"/>
    </cofactor>
</comment>
<keyword evidence="15" id="KW-0442">Lipid degradation</keyword>
<feature type="non-terminal residue" evidence="20">
    <location>
        <position position="1"/>
    </location>
</feature>
<dbReference type="SUPFAM" id="SSF56931">
    <property type="entry name" value="Outer membrane phospholipase A (OMPLA)"/>
    <property type="match status" value="1"/>
</dbReference>
<evidence type="ECO:0000256" key="11">
    <source>
        <dbReference type="ARBA" id="ARBA00022723"/>
    </source>
</evidence>
<dbReference type="PANTHER" id="PTHR40457">
    <property type="entry name" value="PHOSPHOLIPASE A1"/>
    <property type="match status" value="1"/>
</dbReference>
<evidence type="ECO:0000256" key="3">
    <source>
        <dbReference type="ARBA" id="ARBA00001913"/>
    </source>
</evidence>
<proteinExistence type="inferred from homology"/>
<evidence type="ECO:0000256" key="14">
    <source>
        <dbReference type="ARBA" id="ARBA00022837"/>
    </source>
</evidence>
<comment type="subcellular location">
    <subcellularLocation>
        <location evidence="4">Cell outer membrane</location>
        <topology evidence="4">Multi-pass membrane protein</topology>
    </subcellularLocation>
</comment>
<evidence type="ECO:0000256" key="10">
    <source>
        <dbReference type="ARBA" id="ARBA00022692"/>
    </source>
</evidence>
<comment type="similarity">
    <text evidence="5">Belongs to the phospholipase A1 family.</text>
</comment>
<dbReference type="GO" id="GO:0009279">
    <property type="term" value="C:cell outer membrane"/>
    <property type="evidence" value="ECO:0007669"/>
    <property type="project" value="UniProtKB-SubCell"/>
</dbReference>
<comment type="subunit">
    <text evidence="6">Homodimer; dimerization is reversible, and the dimeric form is the active one.</text>
</comment>
<comment type="caution">
    <text evidence="20">The sequence shown here is derived from an EMBL/GenBank/DDBJ whole genome shotgun (WGS) entry which is preliminary data.</text>
</comment>
<evidence type="ECO:0000256" key="12">
    <source>
        <dbReference type="ARBA" id="ARBA00022729"/>
    </source>
</evidence>
<evidence type="ECO:0000256" key="5">
    <source>
        <dbReference type="ARBA" id="ARBA00010525"/>
    </source>
</evidence>
<evidence type="ECO:0000256" key="7">
    <source>
        <dbReference type="ARBA" id="ARBA00013179"/>
    </source>
</evidence>
<evidence type="ECO:0000256" key="15">
    <source>
        <dbReference type="ARBA" id="ARBA00022963"/>
    </source>
</evidence>
<organism evidence="20">
    <name type="scientific">marine sediment metagenome</name>
    <dbReference type="NCBI Taxonomy" id="412755"/>
    <lineage>
        <taxon>unclassified sequences</taxon>
        <taxon>metagenomes</taxon>
        <taxon>ecological metagenomes</taxon>
    </lineage>
</organism>
<comment type="catalytic activity">
    <reaction evidence="2">
        <text>a 1,2-diacyl-sn-glycero-3-phosphocholine + H2O = a 1-acyl-sn-glycero-3-phosphocholine + a fatty acid + H(+)</text>
        <dbReference type="Rhea" id="RHEA:15801"/>
        <dbReference type="ChEBI" id="CHEBI:15377"/>
        <dbReference type="ChEBI" id="CHEBI:15378"/>
        <dbReference type="ChEBI" id="CHEBI:28868"/>
        <dbReference type="ChEBI" id="CHEBI:57643"/>
        <dbReference type="ChEBI" id="CHEBI:58168"/>
        <dbReference type="EC" id="3.1.1.4"/>
    </reaction>
</comment>
<evidence type="ECO:0000256" key="13">
    <source>
        <dbReference type="ARBA" id="ARBA00022801"/>
    </source>
</evidence>
<evidence type="ECO:0000313" key="20">
    <source>
        <dbReference type="EMBL" id="KKL45644.1"/>
    </source>
</evidence>
<evidence type="ECO:0000256" key="17">
    <source>
        <dbReference type="ARBA" id="ARBA00023136"/>
    </source>
</evidence>
<dbReference type="AlphaFoldDB" id="A0A0F9C8Z2"/>
<gene>
    <name evidence="20" type="ORF">LCGC14_2353530</name>
</gene>
<dbReference type="EC" id="3.1.1.4" evidence="8"/>
<dbReference type="PANTHER" id="PTHR40457:SF1">
    <property type="entry name" value="PHOSPHOLIPASE A1"/>
    <property type="match status" value="1"/>
</dbReference>
<protein>
    <recommendedName>
        <fullName evidence="19">Phosphatidylcholine 1-acylhydrolase</fullName>
        <ecNumber evidence="7">3.1.1.32</ecNumber>
        <ecNumber evidence="8">3.1.1.4</ecNumber>
    </recommendedName>
</protein>
<dbReference type="EMBL" id="LAZR01034314">
    <property type="protein sequence ID" value="KKL45644.1"/>
    <property type="molecule type" value="Genomic_DNA"/>
</dbReference>
<dbReference type="InterPro" id="IPR036541">
    <property type="entry name" value="PLipase_A1_sf"/>
</dbReference>